<dbReference type="EC" id="3.1.1.29" evidence="4"/>
<dbReference type="CDD" id="cd00462">
    <property type="entry name" value="PTH"/>
    <property type="match status" value="1"/>
</dbReference>
<dbReference type="AlphaFoldDB" id="A0A955L286"/>
<protein>
    <submittedName>
        <fullName evidence="4">Aminoacyl-tRNA hydrolase</fullName>
        <ecNumber evidence="4">3.1.1.29</ecNumber>
    </submittedName>
</protein>
<keyword evidence="1" id="KW-0820">tRNA-binding</keyword>
<dbReference type="SUPFAM" id="SSF53178">
    <property type="entry name" value="Peptidyl-tRNA hydrolase-like"/>
    <property type="match status" value="1"/>
</dbReference>
<organism evidence="4 5">
    <name type="scientific">Candidatus Dojkabacteria bacterium</name>
    <dbReference type="NCBI Taxonomy" id="2099670"/>
    <lineage>
        <taxon>Bacteria</taxon>
        <taxon>Candidatus Dojkabacteria</taxon>
    </lineage>
</organism>
<reference evidence="4" key="1">
    <citation type="submission" date="2020-04" db="EMBL/GenBank/DDBJ databases">
        <authorList>
            <person name="Zhang T."/>
        </authorList>
    </citation>
    <scope>NUCLEOTIDE SEQUENCE</scope>
    <source>
        <strain evidence="4">HKST-UBA13</strain>
    </source>
</reference>
<sequence length="183" mass="20901">MDIIFDIRKIKLIIGLGNIGKNYQKSRHNVGFLFIDMLTNSELKEDSKFEAFTENIEIDGNKTILAKPTTLMNNSGRSVVKIADYFKIKPEEILVAHDDLDIELGEYKIQFSKGPRIHNGIISIEQNLGTPDFWRLRIGVDNRSPEQREHMSGADYVLNPMNSSDYDKVNTTLEEVIGEIIKE</sequence>
<keyword evidence="2 4" id="KW-0378">Hydrolase</keyword>
<name>A0A955L286_9BACT</name>
<dbReference type="PANTHER" id="PTHR17224:SF1">
    <property type="entry name" value="PEPTIDYL-TRNA HYDROLASE"/>
    <property type="match status" value="1"/>
</dbReference>
<accession>A0A955L286</accession>
<evidence type="ECO:0000256" key="1">
    <source>
        <dbReference type="ARBA" id="ARBA00022555"/>
    </source>
</evidence>
<evidence type="ECO:0000313" key="4">
    <source>
        <dbReference type="EMBL" id="MCA9381542.1"/>
    </source>
</evidence>
<comment type="caution">
    <text evidence="4">The sequence shown here is derived from an EMBL/GenBank/DDBJ whole genome shotgun (WGS) entry which is preliminary data.</text>
</comment>
<dbReference type="Pfam" id="PF01195">
    <property type="entry name" value="Pept_tRNA_hydro"/>
    <property type="match status" value="1"/>
</dbReference>
<proteinExistence type="predicted"/>
<evidence type="ECO:0000256" key="3">
    <source>
        <dbReference type="ARBA" id="ARBA00022884"/>
    </source>
</evidence>
<keyword evidence="3" id="KW-0694">RNA-binding</keyword>
<dbReference type="InterPro" id="IPR001328">
    <property type="entry name" value="Pept_tRNA_hydro"/>
</dbReference>
<dbReference type="GO" id="GO:0000049">
    <property type="term" value="F:tRNA binding"/>
    <property type="evidence" value="ECO:0007669"/>
    <property type="project" value="UniProtKB-KW"/>
</dbReference>
<evidence type="ECO:0000313" key="5">
    <source>
        <dbReference type="Proteomes" id="UP000775877"/>
    </source>
</evidence>
<dbReference type="EMBL" id="JAGQLJ010000127">
    <property type="protein sequence ID" value="MCA9381542.1"/>
    <property type="molecule type" value="Genomic_DNA"/>
</dbReference>
<reference evidence="4" key="2">
    <citation type="journal article" date="2021" name="Microbiome">
        <title>Successional dynamics and alternative stable states in a saline activated sludge microbial community over 9 years.</title>
        <authorList>
            <person name="Wang Y."/>
            <person name="Ye J."/>
            <person name="Ju F."/>
            <person name="Liu L."/>
            <person name="Boyd J.A."/>
            <person name="Deng Y."/>
            <person name="Parks D.H."/>
            <person name="Jiang X."/>
            <person name="Yin X."/>
            <person name="Woodcroft B.J."/>
            <person name="Tyson G.W."/>
            <person name="Hugenholtz P."/>
            <person name="Polz M.F."/>
            <person name="Zhang T."/>
        </authorList>
    </citation>
    <scope>NUCLEOTIDE SEQUENCE</scope>
    <source>
        <strain evidence="4">HKST-UBA13</strain>
    </source>
</reference>
<dbReference type="InterPro" id="IPR036416">
    <property type="entry name" value="Pept_tRNA_hydro_sf"/>
</dbReference>
<dbReference type="Gene3D" id="3.40.50.1470">
    <property type="entry name" value="Peptidyl-tRNA hydrolase"/>
    <property type="match status" value="1"/>
</dbReference>
<dbReference type="PANTHER" id="PTHR17224">
    <property type="entry name" value="PEPTIDYL-TRNA HYDROLASE"/>
    <property type="match status" value="1"/>
</dbReference>
<dbReference type="Proteomes" id="UP000775877">
    <property type="component" value="Unassembled WGS sequence"/>
</dbReference>
<evidence type="ECO:0000256" key="2">
    <source>
        <dbReference type="ARBA" id="ARBA00022801"/>
    </source>
</evidence>
<dbReference type="NCBIfam" id="TIGR00447">
    <property type="entry name" value="pth"/>
    <property type="match status" value="1"/>
</dbReference>
<dbReference type="GO" id="GO:0004045">
    <property type="term" value="F:peptidyl-tRNA hydrolase activity"/>
    <property type="evidence" value="ECO:0007669"/>
    <property type="project" value="UniProtKB-EC"/>
</dbReference>
<gene>
    <name evidence="4" type="primary">pth</name>
    <name evidence="4" type="ORF">KC678_04710</name>
</gene>
<feature type="non-terminal residue" evidence="4">
    <location>
        <position position="1"/>
    </location>
</feature>